<dbReference type="Proteomes" id="UP001651880">
    <property type="component" value="Unassembled WGS sequence"/>
</dbReference>
<protein>
    <submittedName>
        <fullName evidence="1">Uncharacterized protein</fullName>
    </submittedName>
</protein>
<reference evidence="1 2" key="1">
    <citation type="submission" date="2021-10" db="EMBL/GenBank/DDBJ databases">
        <title>Lutispora strain m25 sp. nov., a thermophilic, non-spore-forming bacterium isolated from a lab-scale methanogenic bioreactor digesting anaerobic sludge.</title>
        <authorList>
            <person name="El Houari A."/>
            <person name="Mcdonald J."/>
        </authorList>
    </citation>
    <scope>NUCLEOTIDE SEQUENCE [LARGE SCALE GENOMIC DNA]</scope>
    <source>
        <strain evidence="2">m25</strain>
    </source>
</reference>
<evidence type="ECO:0000313" key="2">
    <source>
        <dbReference type="Proteomes" id="UP001651880"/>
    </source>
</evidence>
<proteinExistence type="predicted"/>
<dbReference type="RefSeq" id="WP_255229026.1">
    <property type="nucleotide sequence ID" value="NZ_JAJEKE010000023.1"/>
</dbReference>
<comment type="caution">
    <text evidence="1">The sequence shown here is derived from an EMBL/GenBank/DDBJ whole genome shotgun (WGS) entry which is preliminary data.</text>
</comment>
<evidence type="ECO:0000313" key="1">
    <source>
        <dbReference type="EMBL" id="MCQ1531482.1"/>
    </source>
</evidence>
<name>A0ABT1NJN7_9FIRM</name>
<keyword evidence="2" id="KW-1185">Reference proteome</keyword>
<accession>A0ABT1NJN7</accession>
<dbReference type="EMBL" id="JAJEKE010000023">
    <property type="protein sequence ID" value="MCQ1531482.1"/>
    <property type="molecule type" value="Genomic_DNA"/>
</dbReference>
<organism evidence="1 2">
    <name type="scientific">Lutispora saccharofermentans</name>
    <dbReference type="NCBI Taxonomy" id="3024236"/>
    <lineage>
        <taxon>Bacteria</taxon>
        <taxon>Bacillati</taxon>
        <taxon>Bacillota</taxon>
        <taxon>Clostridia</taxon>
        <taxon>Lutisporales</taxon>
        <taxon>Lutisporaceae</taxon>
        <taxon>Lutispora</taxon>
    </lineage>
</organism>
<gene>
    <name evidence="1" type="ORF">LJD61_18375</name>
</gene>
<sequence>MPNPLMRVMLNNTINKPSINAQVQNKNTGAANLRKEQERLLKEILAEHDHIADKGIKLITLEELQKDYQRDEPAEEQNEMNKASKNLVSLASIGKLYREV</sequence>